<accession>A0A3A9AGR2</accession>
<feature type="coiled-coil region" evidence="1">
    <location>
        <begin position="51"/>
        <end position="78"/>
    </location>
</feature>
<sequence length="90" mass="10929">MEADESNKVFPYLSDVFIHDIFDNLIHDKEITNCFMRESVTEYYRAFENVIEENNTLFEQTEKRKEFAKKNKEFIQKQIRRGCKKFCVYG</sequence>
<evidence type="ECO:0000256" key="1">
    <source>
        <dbReference type="SAM" id="Coils"/>
    </source>
</evidence>
<dbReference type="EMBL" id="RAYQ01000014">
    <property type="protein sequence ID" value="RKI90539.1"/>
    <property type="molecule type" value="Genomic_DNA"/>
</dbReference>
<name>A0A3A9AGR2_9FIRM</name>
<keyword evidence="3" id="KW-1185">Reference proteome</keyword>
<evidence type="ECO:0000313" key="3">
    <source>
        <dbReference type="Proteomes" id="UP000280696"/>
    </source>
</evidence>
<dbReference type="OrthoDB" id="9861329at2"/>
<keyword evidence="1" id="KW-0175">Coiled coil</keyword>
<reference evidence="2 3" key="1">
    <citation type="submission" date="2018-09" db="EMBL/GenBank/DDBJ databases">
        <title>Murine metabolic-syndrome-specific gut microbial biobank.</title>
        <authorList>
            <person name="Liu C."/>
        </authorList>
    </citation>
    <scope>NUCLEOTIDE SEQUENCE [LARGE SCALE GENOMIC DNA]</scope>
    <source>
        <strain evidence="2 3">0.1xD8-82</strain>
    </source>
</reference>
<evidence type="ECO:0000313" key="2">
    <source>
        <dbReference type="EMBL" id="RKI90539.1"/>
    </source>
</evidence>
<dbReference type="AlphaFoldDB" id="A0A3A9AGR2"/>
<dbReference type="RefSeq" id="WP_120470825.1">
    <property type="nucleotide sequence ID" value="NZ_RAYQ01000014.1"/>
</dbReference>
<dbReference type="Proteomes" id="UP000280696">
    <property type="component" value="Unassembled WGS sequence"/>
</dbReference>
<comment type="caution">
    <text evidence="2">The sequence shown here is derived from an EMBL/GenBank/DDBJ whole genome shotgun (WGS) entry which is preliminary data.</text>
</comment>
<gene>
    <name evidence="2" type="ORF">D7V94_14070</name>
</gene>
<proteinExistence type="predicted"/>
<protein>
    <submittedName>
        <fullName evidence="2">Uncharacterized protein</fullName>
    </submittedName>
</protein>
<organism evidence="2 3">
    <name type="scientific">Parablautia intestinalis</name>
    <dbReference type="NCBI Taxonomy" id="2320100"/>
    <lineage>
        <taxon>Bacteria</taxon>
        <taxon>Bacillati</taxon>
        <taxon>Bacillota</taxon>
        <taxon>Clostridia</taxon>
        <taxon>Lachnospirales</taxon>
        <taxon>Lachnospiraceae</taxon>
        <taxon>Parablautia</taxon>
    </lineage>
</organism>